<dbReference type="SUPFAM" id="SSF53098">
    <property type="entry name" value="Ribonuclease H-like"/>
    <property type="match status" value="1"/>
</dbReference>
<organism evidence="1 2">
    <name type="scientific">Paramuricea clavata</name>
    <name type="common">Red gorgonian</name>
    <name type="synonym">Violescent sea-whip</name>
    <dbReference type="NCBI Taxonomy" id="317549"/>
    <lineage>
        <taxon>Eukaryota</taxon>
        <taxon>Metazoa</taxon>
        <taxon>Cnidaria</taxon>
        <taxon>Anthozoa</taxon>
        <taxon>Octocorallia</taxon>
        <taxon>Malacalcyonacea</taxon>
        <taxon>Plexauridae</taxon>
        <taxon>Paramuricea</taxon>
    </lineage>
</organism>
<comment type="caution">
    <text evidence="1">The sequence shown here is derived from an EMBL/GenBank/DDBJ whole genome shotgun (WGS) entry which is preliminary data.</text>
</comment>
<dbReference type="GO" id="GO:0015074">
    <property type="term" value="P:DNA integration"/>
    <property type="evidence" value="ECO:0007669"/>
    <property type="project" value="InterPro"/>
</dbReference>
<dbReference type="Gene3D" id="2.40.50.40">
    <property type="match status" value="1"/>
</dbReference>
<gene>
    <name evidence="1" type="ORF">PACLA_8A050702</name>
</gene>
<dbReference type="PANTHER" id="PTHR46585:SF1">
    <property type="entry name" value="CHROMO DOMAIN-CONTAINING PROTEIN"/>
    <property type="match status" value="1"/>
</dbReference>
<dbReference type="PROSITE" id="PS50013">
    <property type="entry name" value="CHROMO_2"/>
    <property type="match status" value="1"/>
</dbReference>
<dbReference type="SUPFAM" id="SSF54160">
    <property type="entry name" value="Chromo domain-like"/>
    <property type="match status" value="1"/>
</dbReference>
<dbReference type="Pfam" id="PF00385">
    <property type="entry name" value="Chromo"/>
    <property type="match status" value="1"/>
</dbReference>
<dbReference type="PANTHER" id="PTHR46585">
    <property type="entry name" value="INTEGRASE CORE DOMAIN CONTAINING PROTEIN"/>
    <property type="match status" value="1"/>
</dbReference>
<dbReference type="InterPro" id="IPR036397">
    <property type="entry name" value="RNaseH_sf"/>
</dbReference>
<name>A0A6S7ID52_PARCT</name>
<protein>
    <submittedName>
        <fullName evidence="1">Uncharacterized transposon-derived</fullName>
    </submittedName>
</protein>
<dbReference type="InterPro" id="IPR000953">
    <property type="entry name" value="Chromo/chromo_shadow_dom"/>
</dbReference>
<keyword evidence="2" id="KW-1185">Reference proteome</keyword>
<dbReference type="InterPro" id="IPR016197">
    <property type="entry name" value="Chromo-like_dom_sf"/>
</dbReference>
<evidence type="ECO:0000313" key="2">
    <source>
        <dbReference type="Proteomes" id="UP001152795"/>
    </source>
</evidence>
<dbReference type="InterPro" id="IPR001584">
    <property type="entry name" value="Integrase_cat-core"/>
</dbReference>
<dbReference type="CDD" id="cd00024">
    <property type="entry name" value="CD_CSD"/>
    <property type="match status" value="1"/>
</dbReference>
<dbReference type="InterPro" id="IPR012337">
    <property type="entry name" value="RNaseH-like_sf"/>
</dbReference>
<dbReference type="EMBL" id="CACRXK020004778">
    <property type="protein sequence ID" value="CAB4003982.1"/>
    <property type="molecule type" value="Genomic_DNA"/>
</dbReference>
<dbReference type="OrthoDB" id="5984733at2759"/>
<dbReference type="InterPro" id="IPR023780">
    <property type="entry name" value="Chromo_domain"/>
</dbReference>
<evidence type="ECO:0000313" key="1">
    <source>
        <dbReference type="EMBL" id="CAB4003982.1"/>
    </source>
</evidence>
<dbReference type="GO" id="GO:0003676">
    <property type="term" value="F:nucleic acid binding"/>
    <property type="evidence" value="ECO:0007669"/>
    <property type="project" value="InterPro"/>
</dbReference>
<accession>A0A6S7ID52</accession>
<dbReference type="Proteomes" id="UP001152795">
    <property type="component" value="Unassembled WGS sequence"/>
</dbReference>
<reference evidence="1" key="1">
    <citation type="submission" date="2020-04" db="EMBL/GenBank/DDBJ databases">
        <authorList>
            <person name="Alioto T."/>
            <person name="Alioto T."/>
            <person name="Gomez Garrido J."/>
        </authorList>
    </citation>
    <scope>NUCLEOTIDE SEQUENCE</scope>
    <source>
        <strain evidence="1">A484AB</strain>
    </source>
</reference>
<sequence>MKDADSNCLEQFKNHFGKYPKFVQFDQGTEFYNKEVKSLLNKHNIEFFSSYSDKKAAVVERFNRTLKALMWKYFYSASTYKWLDVLQDLTDNYNSSVNRSIKTTPDSVNESNWTDVWKTLFSHDLGEPAEPKFVVGESVRISKYKSVFTKGYEASFTEEIFTVTEVYHGHPNTYTIKDSAGEPIIGRFYEQELYRAEGREPDFRIEKVLRRRTVKGKKMAFVKWLGYDDKFNSWIPAGDTKSWIPAGDTR</sequence>
<proteinExistence type="predicted"/>
<dbReference type="Gene3D" id="3.30.420.10">
    <property type="entry name" value="Ribonuclease H-like superfamily/Ribonuclease H"/>
    <property type="match status" value="1"/>
</dbReference>
<dbReference type="PROSITE" id="PS50994">
    <property type="entry name" value="INTEGRASE"/>
    <property type="match status" value="1"/>
</dbReference>
<dbReference type="AlphaFoldDB" id="A0A6S7ID52"/>